<keyword evidence="1" id="KW-0732">Signal</keyword>
<sequence length="226" mass="24765">MNIQRICLFSLFILFSSAAFGQERISVELYGGPSIGYVDGQGTGPAEELLFVQELGYHAGLRLLGRVSNSAQVVVEGEFHRRPVGTRVRFHDGNVVEHSNTGYSNNFGNYALGIRVSPKNLPAGFYIQPSVGFALSREAPGFFAGAGQPQSTLMKTSLSARIEAGVKLDVGGNYVLVGVRHQQGFQELDSRIAEFPQQHIDIDFRSRGSYSGLFVGFGIPTRWFDR</sequence>
<dbReference type="AlphaFoldDB" id="R7ZKW8"/>
<accession>R7ZKW8</accession>
<name>R7ZKW8_9BACT</name>
<evidence type="ECO:0008006" key="4">
    <source>
        <dbReference type="Google" id="ProtNLM"/>
    </source>
</evidence>
<evidence type="ECO:0000256" key="1">
    <source>
        <dbReference type="SAM" id="SignalP"/>
    </source>
</evidence>
<gene>
    <name evidence="2" type="ORF">ADIS_4857</name>
</gene>
<evidence type="ECO:0000313" key="2">
    <source>
        <dbReference type="EMBL" id="EON74746.1"/>
    </source>
</evidence>
<feature type="chain" id="PRO_5004450894" description="Outer membrane protein beta-barrel domain-containing protein" evidence="1">
    <location>
        <begin position="22"/>
        <end position="226"/>
    </location>
</feature>
<dbReference type="OrthoDB" id="832794at2"/>
<dbReference type="RefSeq" id="WP_010856968.1">
    <property type="nucleotide sequence ID" value="NZ_AQHR01000126.1"/>
</dbReference>
<comment type="caution">
    <text evidence="2">The sequence shown here is derived from an EMBL/GenBank/DDBJ whole genome shotgun (WGS) entry which is preliminary data.</text>
</comment>
<keyword evidence="3" id="KW-1185">Reference proteome</keyword>
<proteinExistence type="predicted"/>
<organism evidence="2 3">
    <name type="scientific">Lunatimonas lonarensis</name>
    <dbReference type="NCBI Taxonomy" id="1232681"/>
    <lineage>
        <taxon>Bacteria</taxon>
        <taxon>Pseudomonadati</taxon>
        <taxon>Bacteroidota</taxon>
        <taxon>Cytophagia</taxon>
        <taxon>Cytophagales</taxon>
        <taxon>Cyclobacteriaceae</taxon>
    </lineage>
</organism>
<reference evidence="2 3" key="1">
    <citation type="submission" date="2013-02" db="EMBL/GenBank/DDBJ databases">
        <title>A novel strain isolated from Lonar lake, Maharashtra, India.</title>
        <authorList>
            <person name="Singh A."/>
        </authorList>
    </citation>
    <scope>NUCLEOTIDE SEQUENCE [LARGE SCALE GENOMIC DNA]</scope>
    <source>
        <strain evidence="2 3">AK24</strain>
    </source>
</reference>
<evidence type="ECO:0000313" key="3">
    <source>
        <dbReference type="Proteomes" id="UP000013909"/>
    </source>
</evidence>
<protein>
    <recommendedName>
        <fullName evidence="4">Outer membrane protein beta-barrel domain-containing protein</fullName>
    </recommendedName>
</protein>
<dbReference type="EMBL" id="AQHR01000126">
    <property type="protein sequence ID" value="EON74746.1"/>
    <property type="molecule type" value="Genomic_DNA"/>
</dbReference>
<feature type="signal peptide" evidence="1">
    <location>
        <begin position="1"/>
        <end position="21"/>
    </location>
</feature>
<dbReference type="Proteomes" id="UP000013909">
    <property type="component" value="Unassembled WGS sequence"/>
</dbReference>